<feature type="binding site" evidence="9">
    <location>
        <position position="66"/>
    </location>
    <ligand>
        <name>ATP</name>
        <dbReference type="ChEBI" id="CHEBI:30616"/>
    </ligand>
</feature>
<evidence type="ECO:0000256" key="2">
    <source>
        <dbReference type="ARBA" id="ARBA00022527"/>
    </source>
</evidence>
<organism evidence="11 12">
    <name type="scientific">Hyella patelloides LEGE 07179</name>
    <dbReference type="NCBI Taxonomy" id="945734"/>
    <lineage>
        <taxon>Bacteria</taxon>
        <taxon>Bacillati</taxon>
        <taxon>Cyanobacteriota</taxon>
        <taxon>Cyanophyceae</taxon>
        <taxon>Pleurocapsales</taxon>
        <taxon>Hyellaceae</taxon>
        <taxon>Hyella</taxon>
    </lineage>
</organism>
<protein>
    <recommendedName>
        <fullName evidence="1">non-specific serine/threonine protein kinase</fullName>
        <ecNumber evidence="1">2.7.11.1</ecNumber>
    </recommendedName>
</protein>
<reference evidence="11 12" key="1">
    <citation type="submission" date="2019-01" db="EMBL/GenBank/DDBJ databases">
        <authorList>
            <person name="Brito A."/>
        </authorList>
    </citation>
    <scope>NUCLEOTIDE SEQUENCE [LARGE SCALE GENOMIC DNA]</scope>
    <source>
        <strain evidence="11">1</strain>
    </source>
</reference>
<dbReference type="SUPFAM" id="SSF140869">
    <property type="entry name" value="GUN4-like"/>
    <property type="match status" value="1"/>
</dbReference>
<comment type="catalytic activity">
    <reaction evidence="7">
        <text>L-threonyl-[protein] + ATP = O-phospho-L-threonyl-[protein] + ADP + H(+)</text>
        <dbReference type="Rhea" id="RHEA:46608"/>
        <dbReference type="Rhea" id="RHEA-COMP:11060"/>
        <dbReference type="Rhea" id="RHEA-COMP:11605"/>
        <dbReference type="ChEBI" id="CHEBI:15378"/>
        <dbReference type="ChEBI" id="CHEBI:30013"/>
        <dbReference type="ChEBI" id="CHEBI:30616"/>
        <dbReference type="ChEBI" id="CHEBI:61977"/>
        <dbReference type="ChEBI" id="CHEBI:456216"/>
        <dbReference type="EC" id="2.7.11.1"/>
    </reaction>
</comment>
<sequence>MSYCFNPYCQKPQNLTTEKFCLNCQTPLVLQNRYSALKIIGQGGMGRTFLVVDKKDKTRESYCVIKQLFSQTLAININSRQKATELFIAEAATLDKLGQHPQIPQLYDYFTENEYQYLVQEWIEGDNLIQVIKKEGIIQEKGLVQILKDLLPVLLFVHEYQIIHRDIKPENIIRRTDGTLVLVDFGAAKTFTEKALQQTGTIIGSPEYIAPEQLRGKATFSSDIYSLGVTCLYLLTEISPFDLYSDSEDNWIWRDYLVDKFISLELSTIIDKMIARATARRYQSIQKVLQDLNDRISYFPELVSFSQKKALEMLPTKPKELTLISQSGIDYTQLKDYLKAQKWQEANQITEKLLLKAAHQERKNWLERDDLKNLNCEDLYIIDRLWSYYSEERFGFSVQHSIWYNLEIKKYQYFGEQIGWYQEKKWLLIKHINFSLSAPKGHLPVLSWWFGHAIWGLKGLFSYIDTCKIEEFPKFNLQNIED</sequence>
<evidence type="ECO:0000259" key="10">
    <source>
        <dbReference type="PROSITE" id="PS50011"/>
    </source>
</evidence>
<evidence type="ECO:0000256" key="9">
    <source>
        <dbReference type="PROSITE-ProRule" id="PRU10141"/>
    </source>
</evidence>
<dbReference type="Gene3D" id="1.10.510.10">
    <property type="entry name" value="Transferase(Phosphotransferase) domain 1"/>
    <property type="match status" value="1"/>
</dbReference>
<keyword evidence="6 9" id="KW-0067">ATP-binding</keyword>
<dbReference type="RefSeq" id="WP_144866730.1">
    <property type="nucleotide sequence ID" value="NZ_LR213813.1"/>
</dbReference>
<name>A0A563W083_9CYAN</name>
<keyword evidence="2 11" id="KW-0723">Serine/threonine-protein kinase</keyword>
<dbReference type="InterPro" id="IPR008629">
    <property type="entry name" value="GUN4-like"/>
</dbReference>
<dbReference type="PANTHER" id="PTHR24363:SF0">
    <property type="entry name" value="SERINE_THREONINE KINASE LIKE DOMAIN CONTAINING 1"/>
    <property type="match status" value="1"/>
</dbReference>
<dbReference type="CDD" id="cd14014">
    <property type="entry name" value="STKc_PknB_like"/>
    <property type="match status" value="1"/>
</dbReference>
<evidence type="ECO:0000313" key="11">
    <source>
        <dbReference type="EMBL" id="VEP17045.1"/>
    </source>
</evidence>
<dbReference type="GO" id="GO:0005524">
    <property type="term" value="F:ATP binding"/>
    <property type="evidence" value="ECO:0007669"/>
    <property type="project" value="UniProtKB-UniRule"/>
</dbReference>
<evidence type="ECO:0000256" key="8">
    <source>
        <dbReference type="ARBA" id="ARBA00048679"/>
    </source>
</evidence>
<keyword evidence="4 9" id="KW-0547">Nucleotide-binding</keyword>
<comment type="catalytic activity">
    <reaction evidence="8">
        <text>L-seryl-[protein] + ATP = O-phospho-L-seryl-[protein] + ADP + H(+)</text>
        <dbReference type="Rhea" id="RHEA:17989"/>
        <dbReference type="Rhea" id="RHEA-COMP:9863"/>
        <dbReference type="Rhea" id="RHEA-COMP:11604"/>
        <dbReference type="ChEBI" id="CHEBI:15378"/>
        <dbReference type="ChEBI" id="CHEBI:29999"/>
        <dbReference type="ChEBI" id="CHEBI:30616"/>
        <dbReference type="ChEBI" id="CHEBI:83421"/>
        <dbReference type="ChEBI" id="CHEBI:456216"/>
        <dbReference type="EC" id="2.7.11.1"/>
    </reaction>
</comment>
<keyword evidence="3" id="KW-0808">Transferase</keyword>
<dbReference type="InterPro" id="IPR017441">
    <property type="entry name" value="Protein_kinase_ATP_BS"/>
</dbReference>
<dbReference type="PROSITE" id="PS00107">
    <property type="entry name" value="PROTEIN_KINASE_ATP"/>
    <property type="match status" value="1"/>
</dbReference>
<evidence type="ECO:0000256" key="5">
    <source>
        <dbReference type="ARBA" id="ARBA00022777"/>
    </source>
</evidence>
<gene>
    <name evidence="11" type="ORF">H1P_530025</name>
</gene>
<dbReference type="SUPFAM" id="SSF56112">
    <property type="entry name" value="Protein kinase-like (PK-like)"/>
    <property type="match status" value="1"/>
</dbReference>
<keyword evidence="12" id="KW-1185">Reference proteome</keyword>
<keyword evidence="5 11" id="KW-0418">Kinase</keyword>
<dbReference type="InterPro" id="IPR000719">
    <property type="entry name" value="Prot_kinase_dom"/>
</dbReference>
<evidence type="ECO:0000256" key="4">
    <source>
        <dbReference type="ARBA" id="ARBA00022741"/>
    </source>
</evidence>
<dbReference type="InterPro" id="IPR037215">
    <property type="entry name" value="GUN4-like_sf"/>
</dbReference>
<evidence type="ECO:0000256" key="7">
    <source>
        <dbReference type="ARBA" id="ARBA00047899"/>
    </source>
</evidence>
<dbReference type="OrthoDB" id="437733at2"/>
<dbReference type="InterPro" id="IPR011009">
    <property type="entry name" value="Kinase-like_dom_sf"/>
</dbReference>
<dbReference type="Pfam" id="PF00069">
    <property type="entry name" value="Pkinase"/>
    <property type="match status" value="1"/>
</dbReference>
<dbReference type="GO" id="GO:0004674">
    <property type="term" value="F:protein serine/threonine kinase activity"/>
    <property type="evidence" value="ECO:0007669"/>
    <property type="project" value="UniProtKB-KW"/>
</dbReference>
<dbReference type="AlphaFoldDB" id="A0A563W083"/>
<dbReference type="NCBIfam" id="NF045510">
    <property type="entry name" value="4Cys_prefix_kin"/>
    <property type="match status" value="1"/>
</dbReference>
<evidence type="ECO:0000313" key="12">
    <source>
        <dbReference type="Proteomes" id="UP000320055"/>
    </source>
</evidence>
<dbReference type="Gene3D" id="1.25.40.620">
    <property type="match status" value="1"/>
</dbReference>
<dbReference type="Gene3D" id="1.10.10.1770">
    <property type="entry name" value="Gun4-like"/>
    <property type="match status" value="1"/>
</dbReference>
<dbReference type="PANTHER" id="PTHR24363">
    <property type="entry name" value="SERINE/THREONINE PROTEIN KINASE"/>
    <property type="match status" value="1"/>
</dbReference>
<evidence type="ECO:0000256" key="3">
    <source>
        <dbReference type="ARBA" id="ARBA00022679"/>
    </source>
</evidence>
<dbReference type="CDD" id="cd16383">
    <property type="entry name" value="GUN4"/>
    <property type="match status" value="1"/>
</dbReference>
<feature type="domain" description="Protein kinase" evidence="10">
    <location>
        <begin position="34"/>
        <end position="299"/>
    </location>
</feature>
<dbReference type="EMBL" id="CAACVJ010000479">
    <property type="protein sequence ID" value="VEP17045.1"/>
    <property type="molecule type" value="Genomic_DNA"/>
</dbReference>
<dbReference type="Pfam" id="PF05419">
    <property type="entry name" value="GUN4"/>
    <property type="match status" value="1"/>
</dbReference>
<dbReference type="Gene3D" id="3.30.200.20">
    <property type="entry name" value="Phosphorylase Kinase, domain 1"/>
    <property type="match status" value="1"/>
</dbReference>
<dbReference type="EC" id="2.7.11.1" evidence="1"/>
<dbReference type="Proteomes" id="UP000320055">
    <property type="component" value="Unassembled WGS sequence"/>
</dbReference>
<accession>A0A563W083</accession>
<evidence type="ECO:0000256" key="1">
    <source>
        <dbReference type="ARBA" id="ARBA00012513"/>
    </source>
</evidence>
<dbReference type="PROSITE" id="PS50011">
    <property type="entry name" value="PROTEIN_KINASE_DOM"/>
    <property type="match status" value="1"/>
</dbReference>
<evidence type="ECO:0000256" key="6">
    <source>
        <dbReference type="ARBA" id="ARBA00022840"/>
    </source>
</evidence>
<proteinExistence type="predicted"/>
<dbReference type="SMART" id="SM00220">
    <property type="entry name" value="S_TKc"/>
    <property type="match status" value="1"/>
</dbReference>